<comment type="caution">
    <text evidence="7">The sequence shown here is derived from an EMBL/GenBank/DDBJ whole genome shotgun (WGS) entry which is preliminary data.</text>
</comment>
<feature type="transmembrane region" description="Helical" evidence="6">
    <location>
        <begin position="152"/>
        <end position="172"/>
    </location>
</feature>
<dbReference type="PANTHER" id="PTHR43652:SF2">
    <property type="entry name" value="BASIC AMINO ACID ANTIPORTER YFCC-RELATED"/>
    <property type="match status" value="1"/>
</dbReference>
<name>A0A9D2ERI5_9FIRM</name>
<evidence type="ECO:0000313" key="8">
    <source>
        <dbReference type="Proteomes" id="UP000824048"/>
    </source>
</evidence>
<feature type="transmembrane region" description="Helical" evidence="6">
    <location>
        <begin position="390"/>
        <end position="409"/>
    </location>
</feature>
<evidence type="ECO:0000256" key="2">
    <source>
        <dbReference type="ARBA" id="ARBA00022475"/>
    </source>
</evidence>
<dbReference type="PANTHER" id="PTHR43652">
    <property type="entry name" value="BASIC AMINO ACID ANTIPORTER YFCC-RELATED"/>
    <property type="match status" value="1"/>
</dbReference>
<feature type="transmembrane region" description="Helical" evidence="6">
    <location>
        <begin position="288"/>
        <end position="308"/>
    </location>
</feature>
<evidence type="ECO:0000256" key="3">
    <source>
        <dbReference type="ARBA" id="ARBA00022692"/>
    </source>
</evidence>
<dbReference type="InterPro" id="IPR051679">
    <property type="entry name" value="DASS-Related_Transporters"/>
</dbReference>
<sequence length="512" mass="54222">MQEVIGIVEKQKKKTIQMPHTYVIIFAVVVLCAVLTYLIPVGSFQTQEVSYMVGDTEKTRTVIVADSFAYELDEAGNRVRSGVPIFGTEDFGGQGMLNYVFEGLTSGDKTGSAVGIVAFILVIGGAFGIVMRTGAVDAGIHAMIRKTKGREIILIPVLFTLFSLGGAVFGMGEEAIPFAMVIVPLTIAMGYDAVVAVCVTYVATQIGFATSWMNPFGLAIAQGIARVPVLSGAGFRIVMWIVFTAAGVIFTMLYARKIKRDPTSSVAYESDAYYRGQMAQSDAASAPFTLGQGLVLLTILVTIIWTVWGVVVEGYYIPEIASQFFIMGLAAGIIGCIFHLNGMRASDMASSFQSGAADLVGAALVVGMAQGIVIVLGGTDPTTPSVMNTILYTLGNLLSGVPGVLAAWLMYVFQSLFNFVVVSGSGQAALTMPIMAPLADLAGITRQVAVLAYQLGDGLTNLIVPTSGCLLGVLGVARLEWGKWAKFQIKMQGMLFVLSTIFVVVAVMIGFA</sequence>
<organism evidence="7 8">
    <name type="scientific">Candidatus Gemmiger excrementigallinarum</name>
    <dbReference type="NCBI Taxonomy" id="2838609"/>
    <lineage>
        <taxon>Bacteria</taxon>
        <taxon>Bacillati</taxon>
        <taxon>Bacillota</taxon>
        <taxon>Clostridia</taxon>
        <taxon>Eubacteriales</taxon>
        <taxon>Gemmiger</taxon>
    </lineage>
</organism>
<keyword evidence="2" id="KW-1003">Cell membrane</keyword>
<feature type="transmembrane region" description="Helical" evidence="6">
    <location>
        <begin position="111"/>
        <end position="131"/>
    </location>
</feature>
<feature type="transmembrane region" description="Helical" evidence="6">
    <location>
        <begin position="206"/>
        <end position="225"/>
    </location>
</feature>
<feature type="transmembrane region" description="Helical" evidence="6">
    <location>
        <begin position="178"/>
        <end position="199"/>
    </location>
</feature>
<dbReference type="Pfam" id="PF03606">
    <property type="entry name" value="DcuC"/>
    <property type="match status" value="1"/>
</dbReference>
<feature type="transmembrane region" description="Helical" evidence="6">
    <location>
        <begin position="320"/>
        <end position="338"/>
    </location>
</feature>
<comment type="subcellular location">
    <subcellularLocation>
        <location evidence="1">Cell membrane</location>
        <topology evidence="1">Multi-pass membrane protein</topology>
    </subcellularLocation>
</comment>
<feature type="transmembrane region" description="Helical" evidence="6">
    <location>
        <begin position="359"/>
        <end position="378"/>
    </location>
</feature>
<evidence type="ECO:0000256" key="4">
    <source>
        <dbReference type="ARBA" id="ARBA00022989"/>
    </source>
</evidence>
<feature type="transmembrane region" description="Helical" evidence="6">
    <location>
        <begin position="459"/>
        <end position="481"/>
    </location>
</feature>
<dbReference type="EMBL" id="DXBP01000050">
    <property type="protein sequence ID" value="HIZ42509.1"/>
    <property type="molecule type" value="Genomic_DNA"/>
</dbReference>
<dbReference type="AlphaFoldDB" id="A0A9D2ERI5"/>
<feature type="transmembrane region" description="Helical" evidence="6">
    <location>
        <begin position="416"/>
        <end position="439"/>
    </location>
</feature>
<protein>
    <submittedName>
        <fullName evidence="7">Basic amino acid antiporter YfcC</fullName>
    </submittedName>
</protein>
<dbReference type="InterPro" id="IPR018385">
    <property type="entry name" value="C4_dicarb_anaerob_car-like"/>
</dbReference>
<reference evidence="7" key="1">
    <citation type="journal article" date="2021" name="PeerJ">
        <title>Extensive microbial diversity within the chicken gut microbiome revealed by metagenomics and culture.</title>
        <authorList>
            <person name="Gilroy R."/>
            <person name="Ravi A."/>
            <person name="Getino M."/>
            <person name="Pursley I."/>
            <person name="Horton D.L."/>
            <person name="Alikhan N.F."/>
            <person name="Baker D."/>
            <person name="Gharbi K."/>
            <person name="Hall N."/>
            <person name="Watson M."/>
            <person name="Adriaenssens E.M."/>
            <person name="Foster-Nyarko E."/>
            <person name="Jarju S."/>
            <person name="Secka A."/>
            <person name="Antonio M."/>
            <person name="Oren A."/>
            <person name="Chaudhuri R.R."/>
            <person name="La Ragione R."/>
            <person name="Hildebrand F."/>
            <person name="Pallen M.J."/>
        </authorList>
    </citation>
    <scope>NUCLEOTIDE SEQUENCE</scope>
    <source>
        <strain evidence="7">ChiSxjej1B13-11774</strain>
    </source>
</reference>
<feature type="transmembrane region" description="Helical" evidence="6">
    <location>
        <begin position="237"/>
        <end position="255"/>
    </location>
</feature>
<evidence type="ECO:0000256" key="6">
    <source>
        <dbReference type="SAM" id="Phobius"/>
    </source>
</evidence>
<dbReference type="Proteomes" id="UP000824048">
    <property type="component" value="Unassembled WGS sequence"/>
</dbReference>
<dbReference type="GO" id="GO:0005886">
    <property type="term" value="C:plasma membrane"/>
    <property type="evidence" value="ECO:0007669"/>
    <property type="project" value="UniProtKB-SubCell"/>
</dbReference>
<feature type="transmembrane region" description="Helical" evidence="6">
    <location>
        <begin position="493"/>
        <end position="511"/>
    </location>
</feature>
<keyword evidence="5 6" id="KW-0472">Membrane</keyword>
<reference evidence="7" key="2">
    <citation type="submission" date="2021-04" db="EMBL/GenBank/DDBJ databases">
        <authorList>
            <person name="Gilroy R."/>
        </authorList>
    </citation>
    <scope>NUCLEOTIDE SEQUENCE</scope>
    <source>
        <strain evidence="7">ChiSxjej1B13-11774</strain>
    </source>
</reference>
<dbReference type="NCBIfam" id="NF008611">
    <property type="entry name" value="PRK11588.1"/>
    <property type="match status" value="1"/>
</dbReference>
<gene>
    <name evidence="7" type="primary">yfcC</name>
    <name evidence="7" type="ORF">H9811_08100</name>
</gene>
<evidence type="ECO:0000313" key="7">
    <source>
        <dbReference type="EMBL" id="HIZ42509.1"/>
    </source>
</evidence>
<keyword evidence="3 6" id="KW-0812">Transmembrane</keyword>
<proteinExistence type="predicted"/>
<evidence type="ECO:0000256" key="5">
    <source>
        <dbReference type="ARBA" id="ARBA00023136"/>
    </source>
</evidence>
<feature type="transmembrane region" description="Helical" evidence="6">
    <location>
        <begin position="21"/>
        <end position="39"/>
    </location>
</feature>
<keyword evidence="4 6" id="KW-1133">Transmembrane helix</keyword>
<accession>A0A9D2ERI5</accession>
<evidence type="ECO:0000256" key="1">
    <source>
        <dbReference type="ARBA" id="ARBA00004651"/>
    </source>
</evidence>